<reference evidence="3 4" key="1">
    <citation type="submission" date="2018-11" db="EMBL/GenBank/DDBJ databases">
        <authorList>
            <consortium name="Pathogen Informatics"/>
        </authorList>
    </citation>
    <scope>NUCLEOTIDE SEQUENCE [LARGE SCALE GENOMIC DNA]</scope>
</reference>
<feature type="domain" description="DUF5641" evidence="2">
    <location>
        <begin position="131"/>
        <end position="221"/>
    </location>
</feature>
<dbReference type="Pfam" id="PF18701">
    <property type="entry name" value="DUF5641"/>
    <property type="match status" value="1"/>
</dbReference>
<feature type="region of interest" description="Disordered" evidence="1">
    <location>
        <begin position="655"/>
        <end position="700"/>
    </location>
</feature>
<keyword evidence="4" id="KW-1185">Reference proteome</keyword>
<evidence type="ECO:0000313" key="4">
    <source>
        <dbReference type="Proteomes" id="UP000050761"/>
    </source>
</evidence>
<feature type="compositionally biased region" description="Low complexity" evidence="1">
    <location>
        <begin position="684"/>
        <end position="700"/>
    </location>
</feature>
<name>A0A183G8W4_HELPZ</name>
<evidence type="ECO:0000256" key="1">
    <source>
        <dbReference type="SAM" id="MobiDB-lite"/>
    </source>
</evidence>
<dbReference type="AlphaFoldDB" id="A0A183G8W4"/>
<sequence>MDTTPRLQLVTSTMHLGRISLNNTQFATGPDSKMKAEKRKKCLEMAERSVHKALSAYTSAADKLDSDTPQMQAILEKKPLRPIDFLVREIKITYPFENLQDDKKDPSYLPPAELAHLQTQRQAEEALLSSHKLTEQYWKIWHNMYLSSLRESRKLQMDKKRSGTKFPMVDTVVLLADPNSPRNTWRMGRITELKGSANTEATVRMPNGSCLRRPINLLIPLELEDQSEHKALERKTRSIIHLPNKRRRATALYSDAHLNSNVAFPTETSSLSIAPSRLSPNENISELHISPTGGKGIFIHFGTSHVLDRRAVASPAQEDSRTAGKAQEETTSCRKGRRVDEAIKEEGEGSIGRIIRKATALSRRDTFQSVQPLEGVLRERSRSLQSEQEKIDALEAKTTARRLVVRRTVVLEKKLEEHHDYVRLNSQPTELTINEEQMGQLLSRLTSETSALEHSLQEDIEIAKNAVLFQVGEISKDVDKCRTEVEKASNNSVMYEIKELTGRFTRFKAVEQKQELLPKVLSVVEEIKSLIDTSKDKGDETTTEKEQTPTEEPPKDEDLLCIDDDEVFEQQPVTEKEPEKIEDYNDKKILDELANVNRNLKKTRHEIFVMNHRIEDERKNTSPRSRQKVEDMRKEKYELMDEEYSLKKKQQELNLALQDWMKHKGRHESPRHKESSSSTRTHGSAPRRSSSSPCTSRRGV</sequence>
<reference evidence="5" key="2">
    <citation type="submission" date="2019-09" db="UniProtKB">
        <authorList>
            <consortium name="WormBaseParasite"/>
        </authorList>
    </citation>
    <scope>IDENTIFICATION</scope>
</reference>
<gene>
    <name evidence="3" type="ORF">HPBE_LOCUS18346</name>
</gene>
<evidence type="ECO:0000313" key="5">
    <source>
        <dbReference type="WBParaSite" id="HPBE_0001834701-mRNA-1"/>
    </source>
</evidence>
<dbReference type="Proteomes" id="UP000050761">
    <property type="component" value="Unassembled WGS sequence"/>
</dbReference>
<accession>A0A183G8W4</accession>
<dbReference type="EMBL" id="UZAH01030629">
    <property type="protein sequence ID" value="VDP11226.1"/>
    <property type="molecule type" value="Genomic_DNA"/>
</dbReference>
<dbReference type="WBParaSite" id="HPBE_0001834701-mRNA-1">
    <property type="protein sequence ID" value="HPBE_0001834701-mRNA-1"/>
    <property type="gene ID" value="HPBE_0001834701"/>
</dbReference>
<evidence type="ECO:0000259" key="2">
    <source>
        <dbReference type="Pfam" id="PF18701"/>
    </source>
</evidence>
<evidence type="ECO:0000313" key="3">
    <source>
        <dbReference type="EMBL" id="VDP11226.1"/>
    </source>
</evidence>
<feature type="region of interest" description="Disordered" evidence="1">
    <location>
        <begin position="534"/>
        <end position="558"/>
    </location>
</feature>
<dbReference type="OrthoDB" id="5903933at2759"/>
<proteinExistence type="predicted"/>
<protein>
    <submittedName>
        <fullName evidence="5">DUF5641 domain-containing protein</fullName>
    </submittedName>
</protein>
<accession>A0A3P8EVF7</accession>
<dbReference type="InterPro" id="IPR040676">
    <property type="entry name" value="DUF5641"/>
</dbReference>
<feature type="region of interest" description="Disordered" evidence="1">
    <location>
        <begin position="312"/>
        <end position="335"/>
    </location>
</feature>
<feature type="compositionally biased region" description="Basic and acidic residues" evidence="1">
    <location>
        <begin position="318"/>
        <end position="335"/>
    </location>
</feature>
<organism evidence="4 5">
    <name type="scientific">Heligmosomoides polygyrus</name>
    <name type="common">Parasitic roundworm</name>
    <dbReference type="NCBI Taxonomy" id="6339"/>
    <lineage>
        <taxon>Eukaryota</taxon>
        <taxon>Metazoa</taxon>
        <taxon>Ecdysozoa</taxon>
        <taxon>Nematoda</taxon>
        <taxon>Chromadorea</taxon>
        <taxon>Rhabditida</taxon>
        <taxon>Rhabditina</taxon>
        <taxon>Rhabditomorpha</taxon>
        <taxon>Strongyloidea</taxon>
        <taxon>Heligmosomidae</taxon>
        <taxon>Heligmosomoides</taxon>
    </lineage>
</organism>